<accession>A0A846QPK9</accession>
<organism evidence="2 3">
    <name type="scientific">Desulfobaculum xiamenense</name>
    <dbReference type="NCBI Taxonomy" id="995050"/>
    <lineage>
        <taxon>Bacteria</taxon>
        <taxon>Pseudomonadati</taxon>
        <taxon>Thermodesulfobacteriota</taxon>
        <taxon>Desulfovibrionia</taxon>
        <taxon>Desulfovibrionales</taxon>
        <taxon>Desulfovibrionaceae</taxon>
        <taxon>Desulfobaculum</taxon>
    </lineage>
</organism>
<evidence type="ECO:0000313" key="2">
    <source>
        <dbReference type="EMBL" id="NJB68253.1"/>
    </source>
</evidence>
<dbReference type="PIRSF" id="PIRSF003180">
    <property type="entry name" value="DiGMPpdiest_YuxH"/>
    <property type="match status" value="1"/>
</dbReference>
<dbReference type="SMART" id="SM00052">
    <property type="entry name" value="EAL"/>
    <property type="match status" value="1"/>
</dbReference>
<dbReference type="AlphaFoldDB" id="A0A846QPK9"/>
<evidence type="ECO:0000313" key="3">
    <source>
        <dbReference type="Proteomes" id="UP000580856"/>
    </source>
</evidence>
<dbReference type="Pfam" id="PF00563">
    <property type="entry name" value="EAL"/>
    <property type="match status" value="1"/>
</dbReference>
<dbReference type="RefSeq" id="WP_167941333.1">
    <property type="nucleotide sequence ID" value="NZ_JAATJA010000002.1"/>
</dbReference>
<dbReference type="PANTHER" id="PTHR33525">
    <property type="match status" value="1"/>
</dbReference>
<dbReference type="InterPro" id="IPR014408">
    <property type="entry name" value="dGMP_Pdiesterase_EAL/HD-GYP"/>
</dbReference>
<dbReference type="Pfam" id="PF08668">
    <property type="entry name" value="HDOD"/>
    <property type="match status" value="1"/>
</dbReference>
<dbReference type="Gene3D" id="1.10.3210.10">
    <property type="entry name" value="Hypothetical protein af1432"/>
    <property type="match status" value="1"/>
</dbReference>
<dbReference type="InterPro" id="IPR001633">
    <property type="entry name" value="EAL_dom"/>
</dbReference>
<sequence length="427" mass="47649">MPSKCNERDEITSAAESVFVARQPIFDVQQNVFGYELLFRSSGEAACAFVTDSDMATTKVIADGFLLAHAGMEPGQRALINFPRRLLLDDAAFALPPDIAIVEILEDVRPEPDVLHAIQAIKQSGFMLAMDDYMGEPELEPFLQFVDIIKVDILGLGGDPERIRQTVEKLAKYGCTLLAEKVEDLETFELTKELGFTLFQGFFFSKPEIIPGKKISSSEIAKLQLLQELGRPDFEVAKIGRIIQSDLSLSYRLFQYINSAGLGVRYKVDSVSRALTLLGQRQLAQWLRVAIMSDLSPSRKAAEVAFLSVHRGRFLEMLEGVAKSYGVSPDSMFLLGLFSLLDALLGQPMDVVLKNVPLDDEVYAALVGQDNRLKHLLDLSRAYEHGHWDYVREAVHSVGLTQEHADRCFVQAMAWTQDILGRGREEC</sequence>
<feature type="domain" description="HDOD" evidence="1">
    <location>
        <begin position="215"/>
        <end position="404"/>
    </location>
</feature>
<dbReference type="SUPFAM" id="SSF141868">
    <property type="entry name" value="EAL domain-like"/>
    <property type="match status" value="1"/>
</dbReference>
<dbReference type="InterPro" id="IPR052340">
    <property type="entry name" value="RNase_Y/CdgJ"/>
</dbReference>
<protein>
    <submittedName>
        <fullName evidence="2">EAL and modified HD-GYP domain-containing signal transduction protein</fullName>
    </submittedName>
</protein>
<gene>
    <name evidence="2" type="ORF">GGQ74_001926</name>
</gene>
<dbReference type="Gene3D" id="3.20.20.450">
    <property type="entry name" value="EAL domain"/>
    <property type="match status" value="1"/>
</dbReference>
<dbReference type="Proteomes" id="UP000580856">
    <property type="component" value="Unassembled WGS sequence"/>
</dbReference>
<dbReference type="InterPro" id="IPR035919">
    <property type="entry name" value="EAL_sf"/>
</dbReference>
<dbReference type="PROSITE" id="PS51833">
    <property type="entry name" value="HDOD"/>
    <property type="match status" value="1"/>
</dbReference>
<dbReference type="InterPro" id="IPR013976">
    <property type="entry name" value="HDOD"/>
</dbReference>
<reference evidence="2 3" key="1">
    <citation type="submission" date="2020-03" db="EMBL/GenBank/DDBJ databases">
        <title>Genomic Encyclopedia of Type Strains, Phase IV (KMG-IV): sequencing the most valuable type-strain genomes for metagenomic binning, comparative biology and taxonomic classification.</title>
        <authorList>
            <person name="Goeker M."/>
        </authorList>
    </citation>
    <scope>NUCLEOTIDE SEQUENCE [LARGE SCALE GENOMIC DNA]</scope>
    <source>
        <strain evidence="2 3">DSM 24233</strain>
    </source>
</reference>
<keyword evidence="3" id="KW-1185">Reference proteome</keyword>
<dbReference type="EMBL" id="JAATJA010000002">
    <property type="protein sequence ID" value="NJB68253.1"/>
    <property type="molecule type" value="Genomic_DNA"/>
</dbReference>
<dbReference type="PANTHER" id="PTHR33525:SF4">
    <property type="entry name" value="CYCLIC DI-GMP PHOSPHODIESTERASE CDGJ"/>
    <property type="match status" value="1"/>
</dbReference>
<name>A0A846QPK9_9BACT</name>
<proteinExistence type="predicted"/>
<dbReference type="SUPFAM" id="SSF109604">
    <property type="entry name" value="HD-domain/PDEase-like"/>
    <property type="match status" value="1"/>
</dbReference>
<comment type="caution">
    <text evidence="2">The sequence shown here is derived from an EMBL/GenBank/DDBJ whole genome shotgun (WGS) entry which is preliminary data.</text>
</comment>
<evidence type="ECO:0000259" key="1">
    <source>
        <dbReference type="PROSITE" id="PS51833"/>
    </source>
</evidence>